<evidence type="ECO:0000313" key="1">
    <source>
        <dbReference type="Proteomes" id="UP000046393"/>
    </source>
</evidence>
<evidence type="ECO:0000313" key="2">
    <source>
        <dbReference type="WBParaSite" id="SMUV_0001117901-mRNA-1"/>
    </source>
</evidence>
<name>A0A0N5B1L0_9BILA</name>
<keyword evidence="1" id="KW-1185">Reference proteome</keyword>
<accession>A0A0N5B1L0</accession>
<sequence length="65" mass="7326">MMQEYDAVFQYQLQQGIIEEAPQRPDGIVHYLPHRPVLTPGKTTKLRVVFNASAKSRSAVSLNEA</sequence>
<organism evidence="1 2">
    <name type="scientific">Syphacia muris</name>
    <dbReference type="NCBI Taxonomy" id="451379"/>
    <lineage>
        <taxon>Eukaryota</taxon>
        <taxon>Metazoa</taxon>
        <taxon>Ecdysozoa</taxon>
        <taxon>Nematoda</taxon>
        <taxon>Chromadorea</taxon>
        <taxon>Rhabditida</taxon>
        <taxon>Spirurina</taxon>
        <taxon>Oxyuridomorpha</taxon>
        <taxon>Oxyuroidea</taxon>
        <taxon>Oxyuridae</taxon>
        <taxon>Syphacia</taxon>
    </lineage>
</organism>
<dbReference type="Proteomes" id="UP000046393">
    <property type="component" value="Unplaced"/>
</dbReference>
<dbReference type="AlphaFoldDB" id="A0A0N5B1L0"/>
<proteinExistence type="predicted"/>
<protein>
    <submittedName>
        <fullName evidence="2">MSP domain-containing protein</fullName>
    </submittedName>
</protein>
<dbReference type="WBParaSite" id="SMUV_0001117901-mRNA-1">
    <property type="protein sequence ID" value="SMUV_0001117901-mRNA-1"/>
    <property type="gene ID" value="SMUV_0001117901"/>
</dbReference>
<reference evidence="2" key="1">
    <citation type="submission" date="2017-02" db="UniProtKB">
        <authorList>
            <consortium name="WormBaseParasite"/>
        </authorList>
    </citation>
    <scope>IDENTIFICATION</scope>
</reference>